<dbReference type="GO" id="GO:0006335">
    <property type="term" value="P:DNA replication-dependent chromatin assembly"/>
    <property type="evidence" value="ECO:0007669"/>
    <property type="project" value="InterPro"/>
</dbReference>
<dbReference type="GO" id="GO:0005634">
    <property type="term" value="C:nucleus"/>
    <property type="evidence" value="ECO:0007669"/>
    <property type="project" value="TreeGrafter"/>
</dbReference>
<dbReference type="GO" id="GO:0033186">
    <property type="term" value="C:CAF-1 complex"/>
    <property type="evidence" value="ECO:0007669"/>
    <property type="project" value="TreeGrafter"/>
</dbReference>
<dbReference type="PANTHER" id="PTHR15271:SF4">
    <property type="entry name" value="CHROMATIN ASSEMBLY FACTOR 1 SUBUNIT B"/>
    <property type="match status" value="1"/>
</dbReference>
<feature type="region of interest" description="Disordered" evidence="1">
    <location>
        <begin position="144"/>
        <end position="163"/>
    </location>
</feature>
<dbReference type="GO" id="GO:0006334">
    <property type="term" value="P:nucleosome assembly"/>
    <property type="evidence" value="ECO:0007669"/>
    <property type="project" value="TreeGrafter"/>
</dbReference>
<dbReference type="Proteomes" id="UP001233999">
    <property type="component" value="Unassembled WGS sequence"/>
</dbReference>
<evidence type="ECO:0000313" key="2">
    <source>
        <dbReference type="EMBL" id="KAJ9581491.1"/>
    </source>
</evidence>
<sequence length="285" mass="31955">MAGDVPSFSQFTVAVRCCPLLFELHDRESAFALPYPSPHRTQCCCTTLSRLSCLQHPRLTDLTWSSNGRTLIVSSTDGYCSIITFAEGELGMVYEPKKNKDSETLPGEEEPEKTEQNKMSPDRNNQSQNNIELSRTEKKLDVITLSGDEDETSPVCKDQRDKVTGTDTEKTDVKLATGEVKKVENKCIEIHQVEVMEVDSDKVKISRDNDSEKAAKLLIKEGKKIENEGAKIEQVEVMEVDSDKVKISRDIMEVDSDKSEYVKLAMNEVKKAESDIDSDKLKVPV</sequence>
<reference evidence="2" key="2">
    <citation type="submission" date="2023-05" db="EMBL/GenBank/DDBJ databases">
        <authorList>
            <person name="Fouks B."/>
        </authorList>
    </citation>
    <scope>NUCLEOTIDE SEQUENCE</scope>
    <source>
        <strain evidence="2">Stay&amp;Tobe</strain>
        <tissue evidence="2">Testes</tissue>
    </source>
</reference>
<feature type="compositionally biased region" description="Polar residues" evidence="1">
    <location>
        <begin position="117"/>
        <end position="133"/>
    </location>
</feature>
<organism evidence="2 3">
    <name type="scientific">Diploptera punctata</name>
    <name type="common">Pacific beetle cockroach</name>
    <dbReference type="NCBI Taxonomy" id="6984"/>
    <lineage>
        <taxon>Eukaryota</taxon>
        <taxon>Metazoa</taxon>
        <taxon>Ecdysozoa</taxon>
        <taxon>Arthropoda</taxon>
        <taxon>Hexapoda</taxon>
        <taxon>Insecta</taxon>
        <taxon>Pterygota</taxon>
        <taxon>Neoptera</taxon>
        <taxon>Polyneoptera</taxon>
        <taxon>Dictyoptera</taxon>
        <taxon>Blattodea</taxon>
        <taxon>Blaberoidea</taxon>
        <taxon>Blaberidae</taxon>
        <taxon>Diplopterinae</taxon>
        <taxon>Diploptera</taxon>
    </lineage>
</organism>
<accession>A0AAD7ZJF9</accession>
<proteinExistence type="predicted"/>
<feature type="non-terminal residue" evidence="2">
    <location>
        <position position="285"/>
    </location>
</feature>
<comment type="caution">
    <text evidence="2">The sequence shown here is derived from an EMBL/GenBank/DDBJ whole genome shotgun (WGS) entry which is preliminary data.</text>
</comment>
<dbReference type="EMBL" id="JASPKZ010007911">
    <property type="protein sequence ID" value="KAJ9581491.1"/>
    <property type="molecule type" value="Genomic_DNA"/>
</dbReference>
<dbReference type="PANTHER" id="PTHR15271">
    <property type="entry name" value="CHROMATIN ASSEMBLY FACTOR 1 SUBUNIT B"/>
    <property type="match status" value="1"/>
</dbReference>
<dbReference type="InterPro" id="IPR045145">
    <property type="entry name" value="PTHR15271"/>
</dbReference>
<feature type="region of interest" description="Disordered" evidence="1">
    <location>
        <begin position="96"/>
        <end position="139"/>
    </location>
</feature>
<gene>
    <name evidence="2" type="ORF">L9F63_023330</name>
</gene>
<name>A0AAD7ZJF9_DIPPU</name>
<feature type="non-terminal residue" evidence="2">
    <location>
        <position position="1"/>
    </location>
</feature>
<evidence type="ECO:0000256" key="1">
    <source>
        <dbReference type="SAM" id="MobiDB-lite"/>
    </source>
</evidence>
<evidence type="ECO:0000313" key="3">
    <source>
        <dbReference type="Proteomes" id="UP001233999"/>
    </source>
</evidence>
<reference evidence="2" key="1">
    <citation type="journal article" date="2023" name="IScience">
        <title>Live-bearing cockroach genome reveals convergent evolutionary mechanisms linked to viviparity in insects and beyond.</title>
        <authorList>
            <person name="Fouks B."/>
            <person name="Harrison M.C."/>
            <person name="Mikhailova A.A."/>
            <person name="Marchal E."/>
            <person name="English S."/>
            <person name="Carruthers M."/>
            <person name="Jennings E.C."/>
            <person name="Chiamaka E.L."/>
            <person name="Frigard R.A."/>
            <person name="Pippel M."/>
            <person name="Attardo G.M."/>
            <person name="Benoit J.B."/>
            <person name="Bornberg-Bauer E."/>
            <person name="Tobe S.S."/>
        </authorList>
    </citation>
    <scope>NUCLEOTIDE SEQUENCE</scope>
    <source>
        <strain evidence="2">Stay&amp;Tobe</strain>
    </source>
</reference>
<dbReference type="AlphaFoldDB" id="A0AAD7ZJF9"/>
<keyword evidence="3" id="KW-1185">Reference proteome</keyword>
<protein>
    <submittedName>
        <fullName evidence="2">Uncharacterized protein</fullName>
    </submittedName>
</protein>